<reference evidence="4" key="2">
    <citation type="submission" date="2025-09" db="UniProtKB">
        <authorList>
            <consortium name="Ensembl"/>
        </authorList>
    </citation>
    <scope>IDENTIFICATION</scope>
</reference>
<dbReference type="SMART" id="SM00055">
    <property type="entry name" value="FCH"/>
    <property type="match status" value="1"/>
</dbReference>
<dbReference type="Gene3D" id="1.20.1270.60">
    <property type="entry name" value="Arfaptin homology (AH) domain/BAR domain"/>
    <property type="match status" value="1"/>
</dbReference>
<feature type="transmembrane region" description="Helical" evidence="2">
    <location>
        <begin position="183"/>
        <end position="206"/>
    </location>
</feature>
<reference evidence="4" key="1">
    <citation type="submission" date="2025-08" db="UniProtKB">
        <authorList>
            <consortium name="Ensembl"/>
        </authorList>
    </citation>
    <scope>IDENTIFICATION</scope>
</reference>
<proteinExistence type="predicted"/>
<keyword evidence="2" id="KW-0812">Transmembrane</keyword>
<dbReference type="PANTHER" id="PTHR23065">
    <property type="entry name" value="PROLINE-SERINE-THREONINE PHOSPHATASE INTERACTING PROTEIN 1"/>
    <property type="match status" value="1"/>
</dbReference>
<dbReference type="GO" id="GO:0048268">
    <property type="term" value="P:clathrin coat assembly"/>
    <property type="evidence" value="ECO:0007669"/>
    <property type="project" value="TreeGrafter"/>
</dbReference>
<keyword evidence="2" id="KW-0472">Membrane</keyword>
<dbReference type="Ensembl" id="ENSZALT00000000478.1">
    <property type="protein sequence ID" value="ENSZALP00000000292.1"/>
    <property type="gene ID" value="ENSZALG00000000340.1"/>
</dbReference>
<feature type="region of interest" description="Disordered" evidence="1">
    <location>
        <begin position="118"/>
        <end position="174"/>
    </location>
</feature>
<protein>
    <recommendedName>
        <fullName evidence="3">FCH domain-containing protein</fullName>
    </recommendedName>
</protein>
<dbReference type="GO" id="GO:0005886">
    <property type="term" value="C:plasma membrane"/>
    <property type="evidence" value="ECO:0007669"/>
    <property type="project" value="TreeGrafter"/>
</dbReference>
<organism evidence="4 5">
    <name type="scientific">Zonotrichia albicollis</name>
    <name type="common">White-throated sparrow</name>
    <name type="synonym">Fringilla albicollis</name>
    <dbReference type="NCBI Taxonomy" id="44394"/>
    <lineage>
        <taxon>Eukaryota</taxon>
        <taxon>Metazoa</taxon>
        <taxon>Chordata</taxon>
        <taxon>Craniata</taxon>
        <taxon>Vertebrata</taxon>
        <taxon>Euteleostomi</taxon>
        <taxon>Archelosauria</taxon>
        <taxon>Archosauria</taxon>
        <taxon>Dinosauria</taxon>
        <taxon>Saurischia</taxon>
        <taxon>Theropoda</taxon>
        <taxon>Coelurosauria</taxon>
        <taxon>Aves</taxon>
        <taxon>Neognathae</taxon>
        <taxon>Neoaves</taxon>
        <taxon>Telluraves</taxon>
        <taxon>Australaves</taxon>
        <taxon>Passeriformes</taxon>
        <taxon>Passerellidae</taxon>
        <taxon>Zonotrichia</taxon>
    </lineage>
</organism>
<dbReference type="GO" id="GO:0005905">
    <property type="term" value="C:clathrin-coated pit"/>
    <property type="evidence" value="ECO:0007669"/>
    <property type="project" value="TreeGrafter"/>
</dbReference>
<feature type="domain" description="FCH" evidence="3">
    <location>
        <begin position="1"/>
        <end position="70"/>
    </location>
</feature>
<dbReference type="GO" id="GO:0030136">
    <property type="term" value="C:clathrin-coated vesicle"/>
    <property type="evidence" value="ECO:0007669"/>
    <property type="project" value="TreeGrafter"/>
</dbReference>
<dbReference type="InterPro" id="IPR027267">
    <property type="entry name" value="AH/BAR_dom_sf"/>
</dbReference>
<evidence type="ECO:0000256" key="2">
    <source>
        <dbReference type="SAM" id="Phobius"/>
    </source>
</evidence>
<dbReference type="AlphaFoldDB" id="A0A8D2M1E1"/>
<dbReference type="Proteomes" id="UP000694413">
    <property type="component" value="Unassembled WGS sequence"/>
</dbReference>
<dbReference type="Pfam" id="PF00611">
    <property type="entry name" value="FCH"/>
    <property type="match status" value="1"/>
</dbReference>
<name>A0A8D2M1E1_ZONAL</name>
<accession>A0A8D2M1E1</accession>
<dbReference type="InterPro" id="IPR001060">
    <property type="entry name" value="FCH_dom"/>
</dbReference>
<feature type="compositionally biased region" description="Low complexity" evidence="1">
    <location>
        <begin position="127"/>
        <end position="139"/>
    </location>
</feature>
<dbReference type="PANTHER" id="PTHR23065:SF6">
    <property type="entry name" value="F-BAR DOMAIN ONLY PROTEIN 1"/>
    <property type="match status" value="1"/>
</dbReference>
<evidence type="ECO:0000259" key="3">
    <source>
        <dbReference type="SMART" id="SM00055"/>
    </source>
</evidence>
<evidence type="ECO:0000313" key="4">
    <source>
        <dbReference type="Ensembl" id="ENSZALP00000000292.1"/>
    </source>
</evidence>
<evidence type="ECO:0000256" key="1">
    <source>
        <dbReference type="SAM" id="MobiDB-lite"/>
    </source>
</evidence>
<sequence length="232" mass="24704">MKHGQISTKELADFVRERAAIEENYAKAMVKLSKMATNGTQLGTFAPLWEVFRISSDKLALCHLELMKKLHDLIKEISRYGEEQGRVHKKVAPSPPRHCPLPGVPCQPCPRCRVPTVQGGGGRDAGGRAAAARGGPAAAQVQGELPQQVPGVRAAAQGGHQPEGDRQGATPSVPPSVSPCPPLLLLVVLVPSLLVPVLSWCFFFLLPAVPVTSLGVRVPSLAILDPPSMVFL</sequence>
<keyword evidence="5" id="KW-1185">Reference proteome</keyword>
<dbReference type="GO" id="GO:0072583">
    <property type="term" value="P:clathrin-dependent endocytosis"/>
    <property type="evidence" value="ECO:0007669"/>
    <property type="project" value="TreeGrafter"/>
</dbReference>
<dbReference type="SUPFAM" id="SSF103657">
    <property type="entry name" value="BAR/IMD domain-like"/>
    <property type="match status" value="1"/>
</dbReference>
<keyword evidence="2" id="KW-1133">Transmembrane helix</keyword>
<evidence type="ECO:0000313" key="5">
    <source>
        <dbReference type="Proteomes" id="UP000694413"/>
    </source>
</evidence>